<feature type="compositionally biased region" description="Low complexity" evidence="1">
    <location>
        <begin position="17"/>
        <end position="35"/>
    </location>
</feature>
<sequence>MYLQPDLDSASSRAFHQSNQSLSIDSSDSQDTLIIEENSSRQGTSAEAGSGGPTVRQQSEFNPETILSEDECKEAITTIWFLTPCSQIEQDFVLVFGEEVTGKLLEKWTTAFKKTMIQQWKSFQAPSGTNMEEHLREITAIV</sequence>
<accession>A0ABQ8MX08</accession>
<gene>
    <name evidence="2" type="ORF">H4Q32_027801</name>
</gene>
<dbReference type="EMBL" id="JACTAM010000003">
    <property type="protein sequence ID" value="KAI2666942.1"/>
    <property type="molecule type" value="Genomic_DNA"/>
</dbReference>
<evidence type="ECO:0000313" key="3">
    <source>
        <dbReference type="Proteomes" id="UP000830375"/>
    </source>
</evidence>
<name>A0ABQ8MX08_LABRO</name>
<protein>
    <submittedName>
        <fullName evidence="2">DNA polymerase III subunit alpha</fullName>
    </submittedName>
</protein>
<reference evidence="2 3" key="1">
    <citation type="submission" date="2022-01" db="EMBL/GenBank/DDBJ databases">
        <title>A high-quality chromosome-level genome assembly of rohu carp, Labeo rohita.</title>
        <authorList>
            <person name="Arick M.A. II"/>
            <person name="Hsu C.-Y."/>
            <person name="Magbanua Z."/>
            <person name="Pechanova O."/>
            <person name="Grover C."/>
            <person name="Miller E."/>
            <person name="Thrash A."/>
            <person name="Ezzel L."/>
            <person name="Alam S."/>
            <person name="Benzie J."/>
            <person name="Hamilton M."/>
            <person name="Karsi A."/>
            <person name="Lawrence M.L."/>
            <person name="Peterson D.G."/>
        </authorList>
    </citation>
    <scope>NUCLEOTIDE SEQUENCE [LARGE SCALE GENOMIC DNA]</scope>
    <source>
        <strain evidence="3">BAU-BD-2019</strain>
        <tissue evidence="2">Blood</tissue>
    </source>
</reference>
<keyword evidence="3" id="KW-1185">Reference proteome</keyword>
<proteinExistence type="predicted"/>
<evidence type="ECO:0000256" key="1">
    <source>
        <dbReference type="SAM" id="MobiDB-lite"/>
    </source>
</evidence>
<organism evidence="2 3">
    <name type="scientific">Labeo rohita</name>
    <name type="common">Indian major carp</name>
    <name type="synonym">Cyprinus rohita</name>
    <dbReference type="NCBI Taxonomy" id="84645"/>
    <lineage>
        <taxon>Eukaryota</taxon>
        <taxon>Metazoa</taxon>
        <taxon>Chordata</taxon>
        <taxon>Craniata</taxon>
        <taxon>Vertebrata</taxon>
        <taxon>Euteleostomi</taxon>
        <taxon>Actinopterygii</taxon>
        <taxon>Neopterygii</taxon>
        <taxon>Teleostei</taxon>
        <taxon>Ostariophysi</taxon>
        <taxon>Cypriniformes</taxon>
        <taxon>Cyprinidae</taxon>
        <taxon>Labeoninae</taxon>
        <taxon>Labeonini</taxon>
        <taxon>Labeo</taxon>
    </lineage>
</organism>
<feature type="region of interest" description="Disordered" evidence="1">
    <location>
        <begin position="1"/>
        <end position="67"/>
    </location>
</feature>
<dbReference type="Proteomes" id="UP000830375">
    <property type="component" value="Unassembled WGS sequence"/>
</dbReference>
<evidence type="ECO:0000313" key="2">
    <source>
        <dbReference type="EMBL" id="KAI2666942.1"/>
    </source>
</evidence>
<comment type="caution">
    <text evidence="2">The sequence shown here is derived from an EMBL/GenBank/DDBJ whole genome shotgun (WGS) entry which is preliminary data.</text>
</comment>